<evidence type="ECO:0000313" key="3">
    <source>
        <dbReference type="Proteomes" id="UP000074119"/>
    </source>
</evidence>
<dbReference type="KEGG" id="zal:AZF00_15790"/>
<gene>
    <name evidence="2" type="ORF">AZF00_15790</name>
</gene>
<reference evidence="2 3" key="1">
    <citation type="submission" date="2015-12" db="EMBL/GenBank/DDBJ databases">
        <authorList>
            <person name="Shamseldin A."/>
            <person name="Moawad H."/>
            <person name="Abd El-Rahim W.M."/>
            <person name="Sadowsky M.J."/>
        </authorList>
    </citation>
    <scope>NUCLEOTIDE SEQUENCE [LARGE SCALE GENOMIC DNA]</scope>
    <source>
        <strain evidence="2 3">SM2</strain>
    </source>
</reference>
<dbReference type="PANTHER" id="PTHR33490:SF3">
    <property type="entry name" value="CONSERVED INTEGRAL MEMBRANE PROTEIN"/>
    <property type="match status" value="1"/>
</dbReference>
<sequence>MHAPQNTVKYWLSAAAGLFLMVSGATVWGEAEQWQTLSLAGSKLGYRHLERHVTKDEIINKETLVITLSQPGAADATTTTVLEYRESPEGAPISISKRVSSATTNHNMRAVVDTNVLHLIQNDLTGNTTDYAIPQPFFLPEGLRQVLATGAGQTSPFTYFTWNFSSQQFEQIQLIVKPYTAADQPAYAWQIQRQVMTNQARYSEIFTDTAFRPLTEISRSGGDELRIENCSYECATADFQAVTHVYRQLIASPYKISDAALRGKIRYQLLGEFSDTPPSTTEQTVTPINGGVEITVCTDCAPETSLSPALLNTYLQTNYWLASDNAIFHTTVDDVLGERNISPAAKMRRLSHFVSRHMNSEATYSGYATALEAYHSKQGDCTEHALLLASLARAAGIPSRVVFGLAYNNERFLGRKYVFVPHAWVQAWTGEQWQSFDSGLGRFTAGHIALGISSGEQSEVLKINEKIHTLQITSAMHIKRR</sequence>
<dbReference type="Proteomes" id="UP000074119">
    <property type="component" value="Chromosome"/>
</dbReference>
<protein>
    <recommendedName>
        <fullName evidence="1">Transglutaminase-like domain-containing protein</fullName>
    </recommendedName>
</protein>
<dbReference type="Pfam" id="PF01841">
    <property type="entry name" value="Transglut_core"/>
    <property type="match status" value="1"/>
</dbReference>
<dbReference type="RefSeq" id="WP_008252005.1">
    <property type="nucleotide sequence ID" value="NZ_CP014544.1"/>
</dbReference>
<dbReference type="PANTHER" id="PTHR33490">
    <property type="entry name" value="BLR5614 PROTEIN-RELATED"/>
    <property type="match status" value="1"/>
</dbReference>
<dbReference type="InterPro" id="IPR002931">
    <property type="entry name" value="Transglutaminase-like"/>
</dbReference>
<feature type="domain" description="Transglutaminase-like" evidence="1">
    <location>
        <begin position="373"/>
        <end position="440"/>
    </location>
</feature>
<dbReference type="SMART" id="SM00460">
    <property type="entry name" value="TGc"/>
    <property type="match status" value="1"/>
</dbReference>
<dbReference type="SUPFAM" id="SSF54001">
    <property type="entry name" value="Cysteine proteinases"/>
    <property type="match status" value="1"/>
</dbReference>
<evidence type="ECO:0000259" key="1">
    <source>
        <dbReference type="SMART" id="SM00460"/>
    </source>
</evidence>
<accession>A0A127M8W5</accession>
<dbReference type="InterPro" id="IPR038765">
    <property type="entry name" value="Papain-like_cys_pep_sf"/>
</dbReference>
<proteinExistence type="predicted"/>
<dbReference type="EMBL" id="CP014544">
    <property type="protein sequence ID" value="AMO69669.1"/>
    <property type="molecule type" value="Genomic_DNA"/>
</dbReference>
<evidence type="ECO:0000313" key="2">
    <source>
        <dbReference type="EMBL" id="AMO69669.1"/>
    </source>
</evidence>
<organism evidence="2 3">
    <name type="scientific">Zhongshania aliphaticivorans</name>
    <dbReference type="NCBI Taxonomy" id="1470434"/>
    <lineage>
        <taxon>Bacteria</taxon>
        <taxon>Pseudomonadati</taxon>
        <taxon>Pseudomonadota</taxon>
        <taxon>Gammaproteobacteria</taxon>
        <taxon>Cellvibrionales</taxon>
        <taxon>Spongiibacteraceae</taxon>
        <taxon>Zhongshania</taxon>
    </lineage>
</organism>
<name>A0A127M8W5_9GAMM</name>
<dbReference type="AlphaFoldDB" id="A0A127M8W5"/>
<dbReference type="Gene3D" id="3.10.620.30">
    <property type="match status" value="1"/>
</dbReference>
<dbReference type="STRING" id="1470434.AZF00_15790"/>